<gene>
    <name evidence="3" type="ORF">GCM10009767_13640</name>
</gene>
<proteinExistence type="predicted"/>
<keyword evidence="1" id="KW-0175">Coiled coil</keyword>
<reference evidence="3 4" key="1">
    <citation type="journal article" date="2019" name="Int. J. Syst. Evol. Microbiol.">
        <title>The Global Catalogue of Microorganisms (GCM) 10K type strain sequencing project: providing services to taxonomists for standard genome sequencing and annotation.</title>
        <authorList>
            <consortium name="The Broad Institute Genomics Platform"/>
            <consortium name="The Broad Institute Genome Sequencing Center for Infectious Disease"/>
            <person name="Wu L."/>
            <person name="Ma J."/>
        </authorList>
    </citation>
    <scope>NUCLEOTIDE SEQUENCE [LARGE SCALE GENOMIC DNA]</scope>
    <source>
        <strain evidence="3 4">JCM 14735</strain>
    </source>
</reference>
<dbReference type="Proteomes" id="UP001501204">
    <property type="component" value="Unassembled WGS sequence"/>
</dbReference>
<feature type="region of interest" description="Disordered" evidence="2">
    <location>
        <begin position="674"/>
        <end position="696"/>
    </location>
</feature>
<evidence type="ECO:0000313" key="3">
    <source>
        <dbReference type="EMBL" id="GAA1755582.1"/>
    </source>
</evidence>
<protein>
    <submittedName>
        <fullName evidence="3">Uncharacterized protein</fullName>
    </submittedName>
</protein>
<evidence type="ECO:0000256" key="1">
    <source>
        <dbReference type="SAM" id="Coils"/>
    </source>
</evidence>
<comment type="caution">
    <text evidence="3">The sequence shown here is derived from an EMBL/GenBank/DDBJ whole genome shotgun (WGS) entry which is preliminary data.</text>
</comment>
<dbReference type="EMBL" id="BAAAOA010000015">
    <property type="protein sequence ID" value="GAA1755582.1"/>
    <property type="molecule type" value="Genomic_DNA"/>
</dbReference>
<feature type="coiled-coil region" evidence="1">
    <location>
        <begin position="292"/>
        <end position="319"/>
    </location>
</feature>
<name>A0ABN2KGL7_9MICC</name>
<evidence type="ECO:0000313" key="4">
    <source>
        <dbReference type="Proteomes" id="UP001501204"/>
    </source>
</evidence>
<keyword evidence="4" id="KW-1185">Reference proteome</keyword>
<evidence type="ECO:0000256" key="2">
    <source>
        <dbReference type="SAM" id="MobiDB-lite"/>
    </source>
</evidence>
<sequence length="847" mass="92850">MAQATPEKRPVDVRRGAARGVELRTDTARVVPAAGGQYAPRRPLDAVTVRSLQRSVGNRSVQRLPRLYASTAPAVGTYGPVIQRDDTSEITRMSITAEYTKGLTPDQLVERLRLVQIEMNLLDRRGERQSLVYSTLYTNRRLLRDALGDAGRTAEQEMVASLYKMPLLSAPDSAKLRLAIGGSRAWEALEHRNSLVRSFHHNQRRGMGIANFTVESRDRRALADEALNRELAALGMSSPQQLVELMTVQLPTMVLQRAKLVALGMLDQNEEAVQHELERYGPAADLRDVAGLQAADHELLQREEKIRSLSARIDSLENRQQRNSSRGMGIANFTTSNIQEAAAVGEQLEIARSEAKQVLAQYSLRFPVLGATEYRPGMFAGLTPQQAAARTAAPLNRVLSNIAKVRKEIQADELKVWNINRAISVAMLEMGIAGQPHMARAVQKWIERRAMDEAFKALVLAATAILTTVLSGPFAPFVGAAWGGYFAAKGINQYVTEVAAENVALDPEVRDISANEPSLLWLVVDIVGAVIDLGGILRALRPVARAAMASGKIADFARLARRLVPEAAERLLMSLRRRLRGAEAASDVATGARGVSGANRTLAQYLDALRQEARAPGTMPGRWDHANQPRGLPNSQWEPGMPMDMPNTAGNYPTYDIARPRYWRNRAHAELQARQSGAATHVPGNTTDPVKGLTNPQLTDMMSSGRAPRYAFPNTPGQTWELEHGIPQRVGSALVDLGLSRADAARLSRASDPHNLMEVTPLEHSFHDAEAHGFGSLRGDRAGDLWGGTRAADSRLQNSLRDMSDADLITLIDRTRGMDFTRTARTRQLLADIRAACTGRRLPVTPP</sequence>
<organism evidence="3 4">
    <name type="scientific">Kocuria aegyptia</name>
    <dbReference type="NCBI Taxonomy" id="330943"/>
    <lineage>
        <taxon>Bacteria</taxon>
        <taxon>Bacillati</taxon>
        <taxon>Actinomycetota</taxon>
        <taxon>Actinomycetes</taxon>
        <taxon>Micrococcales</taxon>
        <taxon>Micrococcaceae</taxon>
        <taxon>Kocuria</taxon>
    </lineage>
</organism>
<accession>A0ABN2KGL7</accession>